<evidence type="ECO:0000256" key="1">
    <source>
        <dbReference type="ARBA" id="ARBA00004173"/>
    </source>
</evidence>
<accession>C1MTN6</accession>
<keyword evidence="3" id="KW-0653">Protein transport</keyword>
<evidence type="ECO:0000256" key="8">
    <source>
        <dbReference type="ARBA" id="ARBA00023284"/>
    </source>
</evidence>
<evidence type="ECO:0000256" key="7">
    <source>
        <dbReference type="ARBA" id="ARBA00023157"/>
    </source>
</evidence>
<gene>
    <name evidence="9" type="ORF">MICPUCDRAFT_58137</name>
</gene>
<name>C1MTN6_MICPC</name>
<comment type="subcellular location">
    <subcellularLocation>
        <location evidence="1">Mitochondrion</location>
    </subcellularLocation>
</comment>
<keyword evidence="8" id="KW-0676">Redox-active center</keyword>
<dbReference type="RefSeq" id="XP_003058524.1">
    <property type="nucleotide sequence ID" value="XM_003058478.1"/>
</dbReference>
<protein>
    <submittedName>
        <fullName evidence="9">Predicted protein</fullName>
    </submittedName>
</protein>
<dbReference type="STRING" id="564608.C1MTN6"/>
<dbReference type="GeneID" id="9684331"/>
<sequence>MAAAGEAIAEAIARGDGAAGTTEDAIKAAMECPCVADLKNSACGEAFAGALGCFMSADAEERGSKCVKEFVAMHACMVENSKEFEAFTAELVEAKERR</sequence>
<dbReference type="Proteomes" id="UP000001876">
    <property type="component" value="Unassembled WGS sequence"/>
</dbReference>
<evidence type="ECO:0000256" key="3">
    <source>
        <dbReference type="ARBA" id="ARBA00022927"/>
    </source>
</evidence>
<dbReference type="OrthoDB" id="7481291at2759"/>
<keyword evidence="4" id="KW-0560">Oxidoreductase</keyword>
<keyword evidence="7" id="KW-1015">Disulfide bond</keyword>
<proteinExistence type="predicted"/>
<dbReference type="Gene3D" id="1.10.287.2900">
    <property type="match status" value="1"/>
</dbReference>
<keyword evidence="10" id="KW-1185">Reference proteome</keyword>
<dbReference type="GO" id="GO:0015035">
    <property type="term" value="F:protein-disulfide reductase activity"/>
    <property type="evidence" value="ECO:0007669"/>
    <property type="project" value="InterPro"/>
</dbReference>
<dbReference type="PANTHER" id="PTHR21622:SF0">
    <property type="entry name" value="COILED-COIL-HELIX-COILED-COIL-HELIX DOMAIN CONTAINING 4"/>
    <property type="match status" value="1"/>
</dbReference>
<dbReference type="GO" id="GO:0005758">
    <property type="term" value="C:mitochondrial intermembrane space"/>
    <property type="evidence" value="ECO:0007669"/>
    <property type="project" value="TreeGrafter"/>
</dbReference>
<evidence type="ECO:0000256" key="2">
    <source>
        <dbReference type="ARBA" id="ARBA00022448"/>
    </source>
</evidence>
<dbReference type="KEGG" id="mpp:MICPUCDRAFT_58137"/>
<dbReference type="eggNOG" id="KOG4149">
    <property type="taxonomic scope" value="Eukaryota"/>
</dbReference>
<keyword evidence="2" id="KW-0813">Transport</keyword>
<evidence type="ECO:0000313" key="10">
    <source>
        <dbReference type="Proteomes" id="UP000001876"/>
    </source>
</evidence>
<dbReference type="GO" id="GO:0045041">
    <property type="term" value="P:protein import into mitochondrial intermembrane space"/>
    <property type="evidence" value="ECO:0007669"/>
    <property type="project" value="InterPro"/>
</dbReference>
<dbReference type="PANTHER" id="PTHR21622">
    <property type="entry name" value="COILED-COIL-HELIX-COILED-COIL-HELIX DOMAIN CONTAINING 4"/>
    <property type="match status" value="1"/>
</dbReference>
<reference evidence="9 10" key="1">
    <citation type="journal article" date="2009" name="Science">
        <title>Green evolution and dynamic adaptations revealed by genomes of the marine picoeukaryotes Micromonas.</title>
        <authorList>
            <person name="Worden A.Z."/>
            <person name="Lee J.H."/>
            <person name="Mock T."/>
            <person name="Rouze P."/>
            <person name="Simmons M.P."/>
            <person name="Aerts A.L."/>
            <person name="Allen A.E."/>
            <person name="Cuvelier M.L."/>
            <person name="Derelle E."/>
            <person name="Everett M.V."/>
            <person name="Foulon E."/>
            <person name="Grimwood J."/>
            <person name="Gundlach H."/>
            <person name="Henrissat B."/>
            <person name="Napoli C."/>
            <person name="McDonald S.M."/>
            <person name="Parker M.S."/>
            <person name="Rombauts S."/>
            <person name="Salamov A."/>
            <person name="Von Dassow P."/>
            <person name="Badger J.H."/>
            <person name="Coutinho P.M."/>
            <person name="Demir E."/>
            <person name="Dubchak I."/>
            <person name="Gentemann C."/>
            <person name="Eikrem W."/>
            <person name="Gready J.E."/>
            <person name="John U."/>
            <person name="Lanier W."/>
            <person name="Lindquist E.A."/>
            <person name="Lucas S."/>
            <person name="Mayer K.F."/>
            <person name="Moreau H."/>
            <person name="Not F."/>
            <person name="Otillar R."/>
            <person name="Panaud O."/>
            <person name="Pangilinan J."/>
            <person name="Paulsen I."/>
            <person name="Piegu B."/>
            <person name="Poliakov A."/>
            <person name="Robbens S."/>
            <person name="Schmutz J."/>
            <person name="Toulza E."/>
            <person name="Wyss T."/>
            <person name="Zelensky A."/>
            <person name="Zhou K."/>
            <person name="Armbrust E.V."/>
            <person name="Bhattacharya D."/>
            <person name="Goodenough U.W."/>
            <person name="Van de Peer Y."/>
            <person name="Grigoriev I.V."/>
        </authorList>
    </citation>
    <scope>NUCLEOTIDE SEQUENCE [LARGE SCALE GENOMIC DNA]</scope>
    <source>
        <strain evidence="9 10">CCMP1545</strain>
    </source>
</reference>
<keyword evidence="5" id="KW-0811">Translocation</keyword>
<evidence type="ECO:0000256" key="5">
    <source>
        <dbReference type="ARBA" id="ARBA00023010"/>
    </source>
</evidence>
<evidence type="ECO:0000313" key="9">
    <source>
        <dbReference type="EMBL" id="EEH56979.1"/>
    </source>
</evidence>
<organism evidence="10">
    <name type="scientific">Micromonas pusilla (strain CCMP1545)</name>
    <name type="common">Picoplanktonic green alga</name>
    <dbReference type="NCBI Taxonomy" id="564608"/>
    <lineage>
        <taxon>Eukaryota</taxon>
        <taxon>Viridiplantae</taxon>
        <taxon>Chlorophyta</taxon>
        <taxon>Mamiellophyceae</taxon>
        <taxon>Mamiellales</taxon>
        <taxon>Mamiellaceae</taxon>
        <taxon>Micromonas</taxon>
    </lineage>
</organism>
<dbReference type="EMBL" id="GG663739">
    <property type="protein sequence ID" value="EEH56979.1"/>
    <property type="molecule type" value="Genomic_DNA"/>
</dbReference>
<evidence type="ECO:0000256" key="4">
    <source>
        <dbReference type="ARBA" id="ARBA00023002"/>
    </source>
</evidence>
<evidence type="ECO:0000256" key="6">
    <source>
        <dbReference type="ARBA" id="ARBA00023128"/>
    </source>
</evidence>
<dbReference type="InterPro" id="IPR039289">
    <property type="entry name" value="CHCHD4"/>
</dbReference>
<dbReference type="AlphaFoldDB" id="C1MTN6"/>
<keyword evidence="6" id="KW-0496">Mitochondrion</keyword>
<dbReference type="OMA" id="CMVENAS"/>